<feature type="transmembrane region" description="Helical" evidence="2">
    <location>
        <begin position="37"/>
        <end position="58"/>
    </location>
</feature>
<evidence type="ECO:0000313" key="4">
    <source>
        <dbReference type="Proteomes" id="UP000528286"/>
    </source>
</evidence>
<sequence length="70" mass="7605">MPDKHIPDSRGRSVLPDETTGSPDAGLFAARFAEYTLISAIICLSLIALIGVNAYVALERVEAAYRIERV</sequence>
<accession>A0A7W6NMX5</accession>
<dbReference type="RefSeq" id="WP_183368041.1">
    <property type="nucleotide sequence ID" value="NZ_JACIEZ010000011.1"/>
</dbReference>
<keyword evidence="2" id="KW-0812">Transmembrane</keyword>
<gene>
    <name evidence="3" type="ORF">GGR23_004005</name>
</gene>
<protein>
    <submittedName>
        <fullName evidence="3">Uncharacterized protein</fullName>
    </submittedName>
</protein>
<evidence type="ECO:0000313" key="3">
    <source>
        <dbReference type="EMBL" id="MBB4066787.1"/>
    </source>
</evidence>
<keyword evidence="2" id="KW-0472">Membrane</keyword>
<comment type="caution">
    <text evidence="3">The sequence shown here is derived from an EMBL/GenBank/DDBJ whole genome shotgun (WGS) entry which is preliminary data.</text>
</comment>
<feature type="region of interest" description="Disordered" evidence="1">
    <location>
        <begin position="1"/>
        <end position="23"/>
    </location>
</feature>
<dbReference type="Proteomes" id="UP000528286">
    <property type="component" value="Unassembled WGS sequence"/>
</dbReference>
<name>A0A7W6NMX5_9HYPH</name>
<proteinExistence type="predicted"/>
<reference evidence="3 4" key="1">
    <citation type="submission" date="2020-08" db="EMBL/GenBank/DDBJ databases">
        <title>Genomic Encyclopedia of Type Strains, Phase IV (KMG-IV): sequencing the most valuable type-strain genomes for metagenomic binning, comparative biology and taxonomic classification.</title>
        <authorList>
            <person name="Goeker M."/>
        </authorList>
    </citation>
    <scope>NUCLEOTIDE SEQUENCE [LARGE SCALE GENOMIC DNA]</scope>
    <source>
        <strain evidence="3 4">DSM 29853</strain>
    </source>
</reference>
<keyword evidence="4" id="KW-1185">Reference proteome</keyword>
<feature type="compositionally biased region" description="Basic and acidic residues" evidence="1">
    <location>
        <begin position="1"/>
        <end position="11"/>
    </location>
</feature>
<keyword evidence="2" id="KW-1133">Transmembrane helix</keyword>
<evidence type="ECO:0000256" key="2">
    <source>
        <dbReference type="SAM" id="Phobius"/>
    </source>
</evidence>
<evidence type="ECO:0000256" key="1">
    <source>
        <dbReference type="SAM" id="MobiDB-lite"/>
    </source>
</evidence>
<dbReference type="AlphaFoldDB" id="A0A7W6NMX5"/>
<dbReference type="EMBL" id="JACIEZ010000011">
    <property type="protein sequence ID" value="MBB4066787.1"/>
    <property type="molecule type" value="Genomic_DNA"/>
</dbReference>
<organism evidence="3 4">
    <name type="scientific">Gellertiella hungarica</name>
    <dbReference type="NCBI Taxonomy" id="1572859"/>
    <lineage>
        <taxon>Bacteria</taxon>
        <taxon>Pseudomonadati</taxon>
        <taxon>Pseudomonadota</taxon>
        <taxon>Alphaproteobacteria</taxon>
        <taxon>Hyphomicrobiales</taxon>
        <taxon>Rhizobiaceae</taxon>
        <taxon>Gellertiella</taxon>
    </lineage>
</organism>